<dbReference type="RefSeq" id="WP_038481770.1">
    <property type="nucleotide sequence ID" value="NZ_CP003923.1"/>
</dbReference>
<evidence type="ECO:0000256" key="5">
    <source>
        <dbReference type="SAM" id="Phobius"/>
    </source>
</evidence>
<dbReference type="Proteomes" id="UP000027142">
    <property type="component" value="Chromosome"/>
</dbReference>
<dbReference type="OrthoDB" id="1809613at2"/>
<evidence type="ECO:0000313" key="6">
    <source>
        <dbReference type="EMBL" id="AIC95233.1"/>
    </source>
</evidence>
<evidence type="ECO:0000256" key="1">
    <source>
        <dbReference type="ARBA" id="ARBA00004141"/>
    </source>
</evidence>
<accession>A0A060M3U5</accession>
<dbReference type="STRING" id="1246626.BleG1_2668"/>
<dbReference type="PANTHER" id="PTHR37306">
    <property type="entry name" value="COLICIN V PRODUCTION PROTEIN"/>
    <property type="match status" value="1"/>
</dbReference>
<keyword evidence="2 5" id="KW-0812">Transmembrane</keyword>
<comment type="subcellular location">
    <subcellularLocation>
        <location evidence="1">Membrane</location>
        <topology evidence="1">Multi-pass membrane protein</topology>
    </subcellularLocation>
</comment>
<feature type="transmembrane region" description="Helical" evidence="5">
    <location>
        <begin position="77"/>
        <end position="98"/>
    </location>
</feature>
<dbReference type="KEGG" id="ble:BleG1_2668"/>
<proteinExistence type="predicted"/>
<dbReference type="PANTHER" id="PTHR37306:SF1">
    <property type="entry name" value="COLICIN V PRODUCTION PROTEIN"/>
    <property type="match status" value="1"/>
</dbReference>
<evidence type="ECO:0000313" key="7">
    <source>
        <dbReference type="Proteomes" id="UP000027142"/>
    </source>
</evidence>
<keyword evidence="4 5" id="KW-0472">Membrane</keyword>
<dbReference type="PATRIC" id="fig|1246626.3.peg.2660"/>
<evidence type="ECO:0000256" key="2">
    <source>
        <dbReference type="ARBA" id="ARBA00022692"/>
    </source>
</evidence>
<dbReference type="InterPro" id="IPR003825">
    <property type="entry name" value="Colicin-V_CvpA"/>
</dbReference>
<dbReference type="AlphaFoldDB" id="A0A060M3U5"/>
<name>A0A060M3U5_9BACI</name>
<keyword evidence="7" id="KW-1185">Reference proteome</keyword>
<dbReference type="GO" id="GO:0009403">
    <property type="term" value="P:toxin biosynthetic process"/>
    <property type="evidence" value="ECO:0007669"/>
    <property type="project" value="InterPro"/>
</dbReference>
<dbReference type="HOGENOM" id="CLU_092720_3_0_9"/>
<feature type="transmembrane region" description="Helical" evidence="5">
    <location>
        <begin position="23"/>
        <end position="43"/>
    </location>
</feature>
<dbReference type="Pfam" id="PF02674">
    <property type="entry name" value="Colicin_V"/>
    <property type="match status" value="1"/>
</dbReference>
<protein>
    <submittedName>
        <fullName evidence="6">Colicin V production protein CvpA</fullName>
    </submittedName>
</protein>
<evidence type="ECO:0000256" key="4">
    <source>
        <dbReference type="ARBA" id="ARBA00023136"/>
    </source>
</evidence>
<dbReference type="GO" id="GO:0016020">
    <property type="term" value="C:membrane"/>
    <property type="evidence" value="ECO:0007669"/>
    <property type="project" value="UniProtKB-SubCell"/>
</dbReference>
<dbReference type="eggNOG" id="COG1286">
    <property type="taxonomic scope" value="Bacteria"/>
</dbReference>
<dbReference type="EMBL" id="CP003923">
    <property type="protein sequence ID" value="AIC95233.1"/>
    <property type="molecule type" value="Genomic_DNA"/>
</dbReference>
<organism evidence="6 7">
    <name type="scientific">Shouchella lehensis G1</name>
    <dbReference type="NCBI Taxonomy" id="1246626"/>
    <lineage>
        <taxon>Bacteria</taxon>
        <taxon>Bacillati</taxon>
        <taxon>Bacillota</taxon>
        <taxon>Bacilli</taxon>
        <taxon>Bacillales</taxon>
        <taxon>Bacillaceae</taxon>
        <taxon>Shouchella</taxon>
    </lineage>
</organism>
<evidence type="ECO:0000256" key="3">
    <source>
        <dbReference type="ARBA" id="ARBA00022989"/>
    </source>
</evidence>
<sequence length="179" mass="20224">MLSLIILVLLLFGFFIGRRRGFILQLIHLVSFFVAIFIAWRYYEPLANTIRLYIPYPDFSGDGAIGMIIQSFDAESVYYSAIAFAILFFVTKIILHIIGSMLDFVSHLPILKTVNRLLGGVLGFLEIYLLLFVLLFVATVIPVGSVQGALQSSVLADLMINHTPYLSDWLSELWVRPSF</sequence>
<reference evidence="6 7" key="1">
    <citation type="journal article" date="2014" name="Gene">
        <title>A comparative genomic analysis of the alkalitolerant soil bacterium Bacillus lehensis G1.</title>
        <authorList>
            <person name="Noor Y.M."/>
            <person name="Samsulrizal N.H."/>
            <person name="Jema'on N.A."/>
            <person name="Low K.O."/>
            <person name="Ramli A.N."/>
            <person name="Alias N.I."/>
            <person name="Damis S.I."/>
            <person name="Fuzi S.F."/>
            <person name="Isa M.N."/>
            <person name="Murad A.M."/>
            <person name="Raih M.F."/>
            <person name="Bakar F.D."/>
            <person name="Najimudin N."/>
            <person name="Mahadi N.M."/>
            <person name="Illias R.M."/>
        </authorList>
    </citation>
    <scope>NUCLEOTIDE SEQUENCE [LARGE SCALE GENOMIC DNA]</scope>
    <source>
        <strain evidence="6 7">G1</strain>
    </source>
</reference>
<gene>
    <name evidence="6" type="ORF">BleG1_2668</name>
</gene>
<feature type="transmembrane region" description="Helical" evidence="5">
    <location>
        <begin position="118"/>
        <end position="143"/>
    </location>
</feature>
<keyword evidence="3 5" id="KW-1133">Transmembrane helix</keyword>